<dbReference type="EMBL" id="LAZR01000403">
    <property type="protein sequence ID" value="KKN70411.1"/>
    <property type="molecule type" value="Genomic_DNA"/>
</dbReference>
<protein>
    <submittedName>
        <fullName evidence="1">Uncharacterized protein</fullName>
    </submittedName>
</protein>
<sequence>MEITKGKWIAKREHNSYNIYGDDKLLFLSYQHTRTTWAEMEANAHLVVAGPRMAELLKQLADWDAGTFGKDSNIKIIDISKEASKIIAELEGK</sequence>
<proteinExistence type="predicted"/>
<organism evidence="1">
    <name type="scientific">marine sediment metagenome</name>
    <dbReference type="NCBI Taxonomy" id="412755"/>
    <lineage>
        <taxon>unclassified sequences</taxon>
        <taxon>metagenomes</taxon>
        <taxon>ecological metagenomes</taxon>
    </lineage>
</organism>
<evidence type="ECO:0000313" key="1">
    <source>
        <dbReference type="EMBL" id="KKN70411.1"/>
    </source>
</evidence>
<gene>
    <name evidence="1" type="ORF">LCGC14_0431060</name>
</gene>
<name>A0A0F9VA42_9ZZZZ</name>
<reference evidence="1" key="1">
    <citation type="journal article" date="2015" name="Nature">
        <title>Complex archaea that bridge the gap between prokaryotes and eukaryotes.</title>
        <authorList>
            <person name="Spang A."/>
            <person name="Saw J.H."/>
            <person name="Jorgensen S.L."/>
            <person name="Zaremba-Niedzwiedzka K."/>
            <person name="Martijn J."/>
            <person name="Lind A.E."/>
            <person name="van Eijk R."/>
            <person name="Schleper C."/>
            <person name="Guy L."/>
            <person name="Ettema T.J."/>
        </authorList>
    </citation>
    <scope>NUCLEOTIDE SEQUENCE</scope>
</reference>
<dbReference type="AlphaFoldDB" id="A0A0F9VA42"/>
<comment type="caution">
    <text evidence="1">The sequence shown here is derived from an EMBL/GenBank/DDBJ whole genome shotgun (WGS) entry which is preliminary data.</text>
</comment>
<accession>A0A0F9VA42</accession>